<dbReference type="Pfam" id="PF13740">
    <property type="entry name" value="ACT_6"/>
    <property type="match status" value="1"/>
</dbReference>
<dbReference type="SUPFAM" id="SSF53328">
    <property type="entry name" value="Formyltransferase"/>
    <property type="match status" value="1"/>
</dbReference>
<sequence>MHAVVTAVGPDNRGLADPIIHHLTSAGANLHEIQMYDRDQEHLFAMLVRAEWENDADSAVLRADLDRIGAERGLSVRTWVPGEQAPPRLAICTTYRPEPATAVLRAVRDGRLKAEVSCVLGNRPACRGVAEEFGVPFFDIGDDRGAPDNDRLVDLLDEHAVDYVLLARYMRVLPAGVCWKYAGGRILNLHHGLLPPFPGFRPYEDAHARHMLTYGSTVHFIVPELDAGEQIVHQATFTVPPGTSLKEIKRRGETEHEPAVLVEGVRRVLDGEVALRFHRVVPVT</sequence>
<dbReference type="Proteomes" id="UP000318741">
    <property type="component" value="Chromosome"/>
</dbReference>
<evidence type="ECO:0000313" key="4">
    <source>
        <dbReference type="EMBL" id="QDT16524.1"/>
    </source>
</evidence>
<dbReference type="Gene3D" id="3.40.50.170">
    <property type="entry name" value="Formyl transferase, N-terminal domain"/>
    <property type="match status" value="1"/>
</dbReference>
<keyword evidence="5" id="KW-1185">Reference proteome</keyword>
<dbReference type="GO" id="GO:0006730">
    <property type="term" value="P:one-carbon metabolic process"/>
    <property type="evidence" value="ECO:0007669"/>
    <property type="project" value="UniProtKB-KW"/>
</dbReference>
<dbReference type="InterPro" id="IPR036477">
    <property type="entry name" value="Formyl_transf_N_sf"/>
</dbReference>
<dbReference type="GO" id="GO:0006189">
    <property type="term" value="P:'de novo' IMP biosynthetic process"/>
    <property type="evidence" value="ECO:0007669"/>
    <property type="project" value="InterPro"/>
</dbReference>
<reference evidence="4 5" key="1">
    <citation type="submission" date="2019-02" db="EMBL/GenBank/DDBJ databases">
        <title>Deep-cultivation of Planctomycetes and their phenomic and genomic characterization uncovers novel biology.</title>
        <authorList>
            <person name="Wiegand S."/>
            <person name="Jogler M."/>
            <person name="Boedeker C."/>
            <person name="Pinto D."/>
            <person name="Vollmers J."/>
            <person name="Rivas-Marin E."/>
            <person name="Kohn T."/>
            <person name="Peeters S.H."/>
            <person name="Heuer A."/>
            <person name="Rast P."/>
            <person name="Oberbeckmann S."/>
            <person name="Bunk B."/>
            <person name="Jeske O."/>
            <person name="Meyerdierks A."/>
            <person name="Storesund J.E."/>
            <person name="Kallscheuer N."/>
            <person name="Luecker S."/>
            <person name="Lage O.M."/>
            <person name="Pohl T."/>
            <person name="Merkel B.J."/>
            <person name="Hornburger P."/>
            <person name="Mueller R.-W."/>
            <person name="Bruemmer F."/>
            <person name="Labrenz M."/>
            <person name="Spormann A.M."/>
            <person name="Op den Camp H."/>
            <person name="Overmann J."/>
            <person name="Amann R."/>
            <person name="Jetten M.S.M."/>
            <person name="Mascher T."/>
            <person name="Medema M.H."/>
            <person name="Devos D.P."/>
            <person name="Kaster A.-K."/>
            <person name="Ovreas L."/>
            <person name="Rohde M."/>
            <person name="Galperin M.Y."/>
            <person name="Jogler C."/>
        </authorList>
    </citation>
    <scope>NUCLEOTIDE SEQUENCE [LARGE SCALE GENOMIC DNA]</scope>
    <source>
        <strain evidence="4 5">CA12</strain>
    </source>
</reference>
<gene>
    <name evidence="4" type="primary">purU</name>
    <name evidence="4" type="ORF">CA12_26290</name>
</gene>
<evidence type="ECO:0000313" key="5">
    <source>
        <dbReference type="Proteomes" id="UP000318741"/>
    </source>
</evidence>
<proteinExistence type="predicted"/>
<dbReference type="Gene3D" id="3.30.70.260">
    <property type="match status" value="1"/>
</dbReference>
<keyword evidence="1" id="KW-0554">One-carbon metabolism</keyword>
<dbReference type="PRINTS" id="PR01575">
    <property type="entry name" value="FFH4HYDRLASE"/>
</dbReference>
<dbReference type="KEGG" id="acaf:CA12_26290"/>
<evidence type="ECO:0000256" key="2">
    <source>
        <dbReference type="ARBA" id="ARBA00022801"/>
    </source>
</evidence>
<evidence type="ECO:0000256" key="1">
    <source>
        <dbReference type="ARBA" id="ARBA00022563"/>
    </source>
</evidence>
<dbReference type="RefSeq" id="WP_145359338.1">
    <property type="nucleotide sequence ID" value="NZ_CP036265.1"/>
</dbReference>
<keyword evidence="2 4" id="KW-0378">Hydrolase</keyword>
<feature type="domain" description="Formyl transferase N-terminal" evidence="3">
    <location>
        <begin position="90"/>
        <end position="262"/>
    </location>
</feature>
<organism evidence="4 5">
    <name type="scientific">Alienimonas californiensis</name>
    <dbReference type="NCBI Taxonomy" id="2527989"/>
    <lineage>
        <taxon>Bacteria</taxon>
        <taxon>Pseudomonadati</taxon>
        <taxon>Planctomycetota</taxon>
        <taxon>Planctomycetia</taxon>
        <taxon>Planctomycetales</taxon>
        <taxon>Planctomycetaceae</taxon>
        <taxon>Alienimonas</taxon>
    </lineage>
</organism>
<protein>
    <submittedName>
        <fullName evidence="4">Formyltetrahydrofolate deformylase</fullName>
        <ecNumber evidence="4">3.5.1.10</ecNumber>
    </submittedName>
</protein>
<name>A0A517PAX7_9PLAN</name>
<dbReference type="PANTHER" id="PTHR42706">
    <property type="entry name" value="FORMYLTETRAHYDROFOLATE DEFORMYLASE"/>
    <property type="match status" value="1"/>
</dbReference>
<dbReference type="EMBL" id="CP036265">
    <property type="protein sequence ID" value="QDT16524.1"/>
    <property type="molecule type" value="Genomic_DNA"/>
</dbReference>
<dbReference type="GO" id="GO:0008864">
    <property type="term" value="F:formyltetrahydrofolate deformylase activity"/>
    <property type="evidence" value="ECO:0007669"/>
    <property type="project" value="UniProtKB-EC"/>
</dbReference>
<dbReference type="OrthoDB" id="9806170at2"/>
<accession>A0A517PAX7</accession>
<dbReference type="PIRSF" id="PIRSF036480">
    <property type="entry name" value="FormyFH4_hydr"/>
    <property type="match status" value="1"/>
</dbReference>
<dbReference type="AlphaFoldDB" id="A0A517PAX7"/>
<dbReference type="InterPro" id="IPR004810">
    <property type="entry name" value="PurU"/>
</dbReference>
<dbReference type="Pfam" id="PF00551">
    <property type="entry name" value="Formyl_trans_N"/>
    <property type="match status" value="1"/>
</dbReference>
<dbReference type="InterPro" id="IPR045865">
    <property type="entry name" value="ACT-like_dom_sf"/>
</dbReference>
<dbReference type="PANTHER" id="PTHR42706:SF1">
    <property type="entry name" value="FORMYLTETRAHYDROFOLATE DEFORMYLASE 2, MITOCHONDRIAL"/>
    <property type="match status" value="1"/>
</dbReference>
<dbReference type="InterPro" id="IPR002376">
    <property type="entry name" value="Formyl_transf_N"/>
</dbReference>
<dbReference type="SUPFAM" id="SSF55021">
    <property type="entry name" value="ACT-like"/>
    <property type="match status" value="1"/>
</dbReference>
<evidence type="ECO:0000259" key="3">
    <source>
        <dbReference type="Pfam" id="PF00551"/>
    </source>
</evidence>
<dbReference type="EC" id="3.5.1.10" evidence="4"/>